<dbReference type="InterPro" id="IPR027417">
    <property type="entry name" value="P-loop_NTPase"/>
</dbReference>
<dbReference type="SUPFAM" id="SSF52540">
    <property type="entry name" value="P-loop containing nucleoside triphosphate hydrolases"/>
    <property type="match status" value="1"/>
</dbReference>
<dbReference type="SMART" id="SM00382">
    <property type="entry name" value="AAA"/>
    <property type="match status" value="1"/>
</dbReference>
<dbReference type="InterPro" id="IPR011335">
    <property type="entry name" value="Restrct_endonuc-II-like"/>
</dbReference>
<feature type="domain" description="AAA+ ATPase" evidence="1">
    <location>
        <begin position="195"/>
        <end position="323"/>
    </location>
</feature>
<accession>A0ABW5F2C5</accession>
<dbReference type="Proteomes" id="UP001597448">
    <property type="component" value="Unassembled WGS sequence"/>
</dbReference>
<keyword evidence="2" id="KW-0378">Hydrolase</keyword>
<proteinExistence type="predicted"/>
<dbReference type="EC" id="3.1.21.-" evidence="2"/>
<dbReference type="GO" id="GO:0004519">
    <property type="term" value="F:endonuclease activity"/>
    <property type="evidence" value="ECO:0007669"/>
    <property type="project" value="UniProtKB-KW"/>
</dbReference>
<evidence type="ECO:0000313" key="2">
    <source>
        <dbReference type="EMBL" id="MFD2409081.1"/>
    </source>
</evidence>
<dbReference type="Gene3D" id="3.40.50.300">
    <property type="entry name" value="P-loop containing nucleotide triphosphate hydrolases"/>
    <property type="match status" value="1"/>
</dbReference>
<keyword evidence="2" id="KW-0540">Nuclease</keyword>
<dbReference type="InterPro" id="IPR007560">
    <property type="entry name" value="Restrct_endonuc_IV_Mrr"/>
</dbReference>
<evidence type="ECO:0000259" key="1">
    <source>
        <dbReference type="SMART" id="SM00382"/>
    </source>
</evidence>
<dbReference type="Gene3D" id="3.40.1350.10">
    <property type="match status" value="1"/>
</dbReference>
<dbReference type="InterPro" id="IPR011856">
    <property type="entry name" value="tRNA_endonuc-like_dom_sf"/>
</dbReference>
<dbReference type="EMBL" id="JBHUKY010000011">
    <property type="protein sequence ID" value="MFD2409081.1"/>
    <property type="molecule type" value="Genomic_DNA"/>
</dbReference>
<dbReference type="InterPro" id="IPR049050">
    <property type="entry name" value="nSTAND3"/>
</dbReference>
<organism evidence="2 3">
    <name type="scientific">Paenibacillus rhizoplanae</name>
    <dbReference type="NCBI Taxonomy" id="1917181"/>
    <lineage>
        <taxon>Bacteria</taxon>
        <taxon>Bacillati</taxon>
        <taxon>Bacillota</taxon>
        <taxon>Bacilli</taxon>
        <taxon>Bacillales</taxon>
        <taxon>Paenibacillaceae</taxon>
        <taxon>Paenibacillus</taxon>
    </lineage>
</organism>
<dbReference type="CDD" id="cd00009">
    <property type="entry name" value="AAA"/>
    <property type="match status" value="1"/>
</dbReference>
<dbReference type="Pfam" id="PF04471">
    <property type="entry name" value="Mrr_cat"/>
    <property type="match status" value="1"/>
</dbReference>
<keyword evidence="3" id="KW-1185">Reference proteome</keyword>
<comment type="caution">
    <text evidence="2">The sequence shown here is derived from an EMBL/GenBank/DDBJ whole genome shotgun (WGS) entry which is preliminary data.</text>
</comment>
<gene>
    <name evidence="2" type="ORF">ACFSX3_04325</name>
</gene>
<dbReference type="GO" id="GO:0016787">
    <property type="term" value="F:hydrolase activity"/>
    <property type="evidence" value="ECO:0007669"/>
    <property type="project" value="UniProtKB-KW"/>
</dbReference>
<protein>
    <submittedName>
        <fullName evidence="2">Restriction endonuclease</fullName>
        <ecNumber evidence="2">3.1.21.-</ecNumber>
    </submittedName>
</protein>
<dbReference type="InterPro" id="IPR003593">
    <property type="entry name" value="AAA+_ATPase"/>
</dbReference>
<dbReference type="SUPFAM" id="SSF52980">
    <property type="entry name" value="Restriction endonuclease-like"/>
    <property type="match status" value="1"/>
</dbReference>
<dbReference type="Pfam" id="PF20720">
    <property type="entry name" value="nSTAND3"/>
    <property type="match status" value="1"/>
</dbReference>
<reference evidence="3" key="1">
    <citation type="journal article" date="2019" name="Int. J. Syst. Evol. Microbiol.">
        <title>The Global Catalogue of Microorganisms (GCM) 10K type strain sequencing project: providing services to taxonomists for standard genome sequencing and annotation.</title>
        <authorList>
            <consortium name="The Broad Institute Genomics Platform"/>
            <consortium name="The Broad Institute Genome Sequencing Center for Infectious Disease"/>
            <person name="Wu L."/>
            <person name="Ma J."/>
        </authorList>
    </citation>
    <scope>NUCLEOTIDE SEQUENCE [LARGE SCALE GENOMIC DNA]</scope>
    <source>
        <strain evidence="3">CCM 8725</strain>
    </source>
</reference>
<dbReference type="RefSeq" id="WP_209991947.1">
    <property type="nucleotide sequence ID" value="NZ_JBHSVQ010000001.1"/>
</dbReference>
<name>A0ABW5F2C5_9BACL</name>
<keyword evidence="2" id="KW-0255">Endonuclease</keyword>
<sequence length="1170" mass="137875">MPNYDFHNCLSPREFEELARDILEIKEKVAFKISSRGKDGGIDLIHREGKKEIIVQVKCYQNNYKQLRSVLKYQEKQKAKLLCPSRYILVVSIELSNEQRSEIISLFEGLIKTENDIIDRNDLNQLLGKEEYHNVEQSHYKLWISSSSVLSSIIEGIVHRANLVHSKFELDQIKETVKVFVQNPSFGRALSLLEGLRYILIAGEPGIGKTTLARCLAAYYLQHMGYSDFIYADTVRNALEMFKEKEKQVFFFDDFWGSVFKDEKLPHNEEKHMMKFIDLVSKTKNKILILTSREYVLQQGLTEYHDEELNRTFDIGKCILQMEDYSEVTKAKILFNHLYFSHLEWDYVKVIADNYEKIIKHNNYSPRIIKDFLGHGINLIHENSPRVFYSIFKQYLDEPLSFWKNIFMQQTSGAQLAVLILFVSSQPMRLCDLKSSYYSCVHAMNESNSSIKNLEFESIIAQLEKTMIITYRENETAIILVKFQNPSIKDFLYVYLADTVEFFGQILIKGCPFLNQLLFMFKATVLGRGIEDDSDDDIFIQEKIKLTPKLESVLIDKIIIDFDILKYSYFENDPFQNKSSVYTKPDDCIVRKLNDIMFNFEVDKNFRMKKFIEGKIQYLCERLHDEEYPFSYDDMNEFPNLIKKALFLNININETLVLQDYYRRSRFAEHWLTLTEFEGIFPKAYASFKKKNYKKIKAEIKYLLLEDIEFFASDVEHDRIDFLIDIIYPRILETYKLRDSKYFWKEFSRIMGYGDKPQASTQYQTEKNMRIIEKREFEEKIKEIITEEKRALLGSETEFLKDQEINDFIIKYSRTASEAQDIISLYENEEPWFIYPFFGSWDRLSLLIDFYHNEKQISASSFLFFEKLAAFLIKDSESENHEVNLEDMFSEFAFDMMTEGRSIFSTEIIETHKAFKKMLETGRVDLLTLLSFPFIVQKGKWYMFKTLVFQSYLALKKFLSGNGKSKLYAEFLDLQNDFWDFKHDVWLLCSEIDLKGFNQNFLVPAFNYYLTAIDSMNPKTVTSSTFRYLDLKLNFNVPIDTAFSENSGSSCNSFEASIFEFIGHDLLDIEFLMDSSKEGVNEGALMDLRQFILKNGSESYGENEYDIDLAEYSANPEMLEILNALGVCDFLWNTYQQVQGMIQQAVETDYNYRLDSYMQAPQVRIFYREE</sequence>
<evidence type="ECO:0000313" key="3">
    <source>
        <dbReference type="Proteomes" id="UP001597448"/>
    </source>
</evidence>